<keyword evidence="3" id="KW-1185">Reference proteome</keyword>
<feature type="compositionally biased region" description="Polar residues" evidence="1">
    <location>
        <begin position="702"/>
        <end position="714"/>
    </location>
</feature>
<dbReference type="RefSeq" id="XP_043006254.1">
    <property type="nucleotide sequence ID" value="XM_043156467.1"/>
</dbReference>
<feature type="region of interest" description="Disordered" evidence="1">
    <location>
        <begin position="1037"/>
        <end position="1444"/>
    </location>
</feature>
<name>A0A9P7RU27_9AGAR</name>
<feature type="compositionally biased region" description="Basic and acidic residues" evidence="1">
    <location>
        <begin position="1328"/>
        <end position="1338"/>
    </location>
</feature>
<organism evidence="2 3">
    <name type="scientific">Marasmius oreades</name>
    <name type="common">fairy-ring Marasmius</name>
    <dbReference type="NCBI Taxonomy" id="181124"/>
    <lineage>
        <taxon>Eukaryota</taxon>
        <taxon>Fungi</taxon>
        <taxon>Dikarya</taxon>
        <taxon>Basidiomycota</taxon>
        <taxon>Agaricomycotina</taxon>
        <taxon>Agaricomycetes</taxon>
        <taxon>Agaricomycetidae</taxon>
        <taxon>Agaricales</taxon>
        <taxon>Marasmiineae</taxon>
        <taxon>Marasmiaceae</taxon>
        <taxon>Marasmius</taxon>
    </lineage>
</organism>
<feature type="compositionally biased region" description="Basic and acidic residues" evidence="1">
    <location>
        <begin position="570"/>
        <end position="581"/>
    </location>
</feature>
<protein>
    <submittedName>
        <fullName evidence="2">Uncharacterized protein</fullName>
    </submittedName>
</protein>
<feature type="region of interest" description="Disordered" evidence="1">
    <location>
        <begin position="887"/>
        <end position="1012"/>
    </location>
</feature>
<feature type="compositionally biased region" description="Low complexity" evidence="1">
    <location>
        <begin position="1981"/>
        <end position="1990"/>
    </location>
</feature>
<feature type="region of interest" description="Disordered" evidence="1">
    <location>
        <begin position="1740"/>
        <end position="2077"/>
    </location>
</feature>
<comment type="caution">
    <text evidence="2">The sequence shown here is derived from an EMBL/GenBank/DDBJ whole genome shotgun (WGS) entry which is preliminary data.</text>
</comment>
<feature type="compositionally biased region" description="Basic and acidic residues" evidence="1">
    <location>
        <begin position="1348"/>
        <end position="1364"/>
    </location>
</feature>
<dbReference type="Proteomes" id="UP001049176">
    <property type="component" value="Chromosome 7"/>
</dbReference>
<feature type="compositionally biased region" description="Acidic residues" evidence="1">
    <location>
        <begin position="116"/>
        <end position="125"/>
    </location>
</feature>
<feature type="compositionally biased region" description="Basic and acidic residues" evidence="1">
    <location>
        <begin position="1284"/>
        <end position="1298"/>
    </location>
</feature>
<dbReference type="OrthoDB" id="2804751at2759"/>
<sequence>MASVEYVNGPENATQILLKEHTSSVVTGSIVNDGASLSEPKVNVIEEPNLNEMDASKDDVEGIETEMHSTAGASEKEPYESEVANRTLHDAISDVANLDVVPSNHEESEITHDASNEVDADETEPTDLIQKDQAPAEPDLKEISSAEHTAIFLETPEPTLLPHREESDSVVQNAGDAETPTSVRQNVQSEEPGQDTARDVEKKTSFETDLPLGEDNLVSLDTSAEPQSEQRTSVEENLTESVSTQEDVPIEAPTMAGGDAIPATSGTEADESLVVDAGSLSITSMDQEHSIEGNVPDPRLDESLVADLDNLQVAEGQEQSVEENKSSFDAGAHQVDLPQPTNDVNPITQSGAHVQSSPVVHTTDSESTIYDADSKEEVPLEAEVSEADDNVVQVASETTADNLLVVDASSLAATSFGQEQDIGGNVPDSQLDESLVQDVDNLQVAEDQEQSAGENENPLDADSHQVDLSQSTNDMQPITQSVTQVFQPDPTAHTIDSESTINDAESKEDVSLETEASVADSNAIPATSGTEADKSLSVGANQEQSIEGNVPDPKLDESLVADVDNLQVAEDQKQSAEEHNSSLDAGAHQVDPSQSTNDVNPVTQSVTQVIQLSPVVHTIDSESTINDADSKDVPLETEVIPEADSNVVQAASETTADNSLVVNGGSLATTSVDRDQSLVGNDPDPKMGESLVADSHDLQVAEEQQPSVGESKSTPDAGAHQDVSQLTNDANLNTESETQTPHLSALPPTTNPEFTAEAAVLNDGESVNELVEEQAEVVPELRSLVTETEGEPIGGEDTTETSAPDLSLSETNVVDALPAAPDTTVSDTAEQETPAQTPEEPVDHAATGVSVMKDSVTGGGMKQEMSVAALEFLPGAEVADALPTALDKSASEPTEKIDAASAVGEQHDSEVAAGSGIRDECRGESEVQAEQKAFDGEESTAEGEMKEDVGTGSLESPPESKVVDALPAAPDAVVSDAAQEDEGTAKVVQDVVNSQAGEAPEQTHDGPLGQVNLNTVPEEIGMVDTTPPIPEIEAVKPFNEASQEPAEVELSTQNDVEQLNASDTAREFTGNTAPFDPTSPGAPATVSEAATPKDSESTVPEAVLRSNDETQDESDIQVVAEPPISLAFESKSSPEPSADIQISSKDEIIAPEDTTVTQSSAAEECAPTSETETSEVVKEWNTDIDATNDDATPTEMTQAESPEISGSTTTEISSTPPAAESSESQPEEIHDSPDSIESDNATEKVTDEPVAEASVSEHPSTHNQVTPIEPATEPSLGAAVATDRVSEEKHLDTLHSNEDVTQNQIEEATRDGVRSSAAGDTAGEDEQETRVDEDRVPQEPRAAPDQTKAADESARIVEKQDAKQGQEISFSEVDQMDSGVAGEAEVSSAHEDVEAQRPQSTETASHIQVAEEMQRPKSPWTPSYSVTSQGPGITAEEETPEIESKPVVEYAPAVNEAPIVNVVAFAPSPFEGIALEDKRNDEPPRPWTPSYSVSSQGSPALAVSEEAPKQEGSHTDDAAKSAEGLLPVGATQEASKPAGVQEQVETSELLDSQAVPDEENAPVHNAASSDTLTQLNDLAQEPVVEVEGRVVPAVEVSEPYGEFVEETKRSTGAASVSGEATSKAPDSFDDSSAPARPASPWTQSYSVSVQGSPQPSSKDLPNESAVENQVQTIQLEEAKLPNQDLHNSSVVISPSHHDSVTSITDKITSETLDNEETPTGDHFRGDNTVANVSSFNVLAAPGQMEVPSEQIFKSTDASRDESVTSTTNVVPDDTTPVSQERDGSQAVDGGKNEAADVLSSKTIETTDIKEPLPSLESAADAPQPESKSPWASSYSVTKQGSDPFSEDVAVTSAPSQPETKDVDSLSAPATATSKSNKLNSLTVDTSSASAENTPQRPRSPWTPSYSVMRQGAGSTDVVDDDAELAKLEQLPEPVAQSVEAPRVVEHDHSDAAESDQGLEPFPTSASYEEEGSLTSLDTVTGDSPSSPSGRSRLESTASSLMFPGGWFSKAPPGRASLDNARGEFVASKQSSPVERTPEVPEETPASSESSPPTDATSEETAPKEEEKEKKSKWCTIM</sequence>
<feature type="compositionally biased region" description="Polar residues" evidence="1">
    <location>
        <begin position="538"/>
        <end position="547"/>
    </location>
</feature>
<dbReference type="GeneID" id="66080510"/>
<feature type="compositionally biased region" description="Polar residues" evidence="1">
    <location>
        <begin position="1257"/>
        <end position="1266"/>
    </location>
</feature>
<feature type="compositionally biased region" description="Low complexity" evidence="1">
    <location>
        <begin position="2042"/>
        <end position="2059"/>
    </location>
</feature>
<feature type="compositionally biased region" description="Polar residues" evidence="1">
    <location>
        <begin position="591"/>
        <end position="605"/>
    </location>
</feature>
<feature type="compositionally biased region" description="Polar residues" evidence="1">
    <location>
        <begin position="1489"/>
        <end position="1498"/>
    </location>
</feature>
<feature type="compositionally biased region" description="Polar residues" evidence="1">
    <location>
        <begin position="1420"/>
        <end position="1431"/>
    </location>
</feature>
<feature type="compositionally biased region" description="Polar residues" evidence="1">
    <location>
        <begin position="1130"/>
        <end position="1143"/>
    </location>
</feature>
<feature type="compositionally biased region" description="Low complexity" evidence="1">
    <location>
        <begin position="1183"/>
        <end position="1224"/>
    </location>
</feature>
<feature type="compositionally biased region" description="Polar residues" evidence="1">
    <location>
        <begin position="1867"/>
        <end position="1907"/>
    </location>
</feature>
<proteinExistence type="predicted"/>
<feature type="compositionally biased region" description="Low complexity" evidence="1">
    <location>
        <begin position="963"/>
        <end position="977"/>
    </location>
</feature>
<feature type="compositionally biased region" description="Polar residues" evidence="1">
    <location>
        <begin position="1825"/>
        <end position="1842"/>
    </location>
</feature>
<feature type="compositionally biased region" description="Basic and acidic residues" evidence="1">
    <location>
        <begin position="1942"/>
        <end position="1951"/>
    </location>
</feature>
<feature type="compositionally biased region" description="Polar residues" evidence="1">
    <location>
        <begin position="722"/>
        <end position="753"/>
    </location>
</feature>
<evidence type="ECO:0000313" key="3">
    <source>
        <dbReference type="Proteomes" id="UP001049176"/>
    </source>
</evidence>
<feature type="compositionally biased region" description="Low complexity" evidence="1">
    <location>
        <begin position="1643"/>
        <end position="1657"/>
    </location>
</feature>
<feature type="compositionally biased region" description="Polar residues" evidence="1">
    <location>
        <begin position="339"/>
        <end position="368"/>
    </location>
</feature>
<feature type="compositionally biased region" description="Basic and acidic residues" evidence="1">
    <location>
        <begin position="2060"/>
        <end position="2071"/>
    </location>
</feature>
<evidence type="ECO:0000256" key="1">
    <source>
        <dbReference type="SAM" id="MobiDB-lite"/>
    </source>
</evidence>
<feature type="compositionally biased region" description="Basic and acidic residues" evidence="1">
    <location>
        <begin position="889"/>
        <end position="898"/>
    </location>
</feature>
<feature type="compositionally biased region" description="Polar residues" evidence="1">
    <location>
        <begin position="1566"/>
        <end position="1577"/>
    </location>
</feature>
<dbReference type="KEGG" id="more:E1B28_011435"/>
<feature type="compositionally biased region" description="Polar residues" evidence="1">
    <location>
        <begin position="1050"/>
        <end position="1063"/>
    </location>
</feature>
<feature type="compositionally biased region" description="Low complexity" evidence="1">
    <location>
        <begin position="1763"/>
        <end position="1778"/>
    </location>
</feature>
<feature type="compositionally biased region" description="Polar residues" evidence="1">
    <location>
        <begin position="646"/>
        <end position="671"/>
    </location>
</feature>
<feature type="compositionally biased region" description="Polar residues" evidence="1">
    <location>
        <begin position="1665"/>
        <end position="1674"/>
    </location>
</feature>
<evidence type="ECO:0000313" key="2">
    <source>
        <dbReference type="EMBL" id="KAG7089784.1"/>
    </source>
</evidence>
<feature type="compositionally biased region" description="Basic and acidic residues" evidence="1">
    <location>
        <begin position="104"/>
        <end position="115"/>
    </location>
</feature>
<gene>
    <name evidence="2" type="ORF">E1B28_011435</name>
</gene>
<feature type="compositionally biased region" description="Basic and acidic residues" evidence="1">
    <location>
        <begin position="1475"/>
        <end position="1484"/>
    </location>
</feature>
<feature type="compositionally biased region" description="Low complexity" evidence="1">
    <location>
        <begin position="1581"/>
        <end position="1596"/>
    </location>
</feature>
<feature type="region of interest" description="Disordered" evidence="1">
    <location>
        <begin position="645"/>
        <end position="847"/>
    </location>
</feature>
<feature type="region of interest" description="Disordered" evidence="1">
    <location>
        <begin position="316"/>
        <end position="378"/>
    </location>
</feature>
<feature type="region of interest" description="Disordered" evidence="1">
    <location>
        <begin position="418"/>
        <end position="605"/>
    </location>
</feature>
<feature type="compositionally biased region" description="Polar residues" evidence="1">
    <location>
        <begin position="1397"/>
        <end position="1406"/>
    </location>
</feature>
<feature type="compositionally biased region" description="Polar residues" evidence="1">
    <location>
        <begin position="179"/>
        <end position="191"/>
    </location>
</feature>
<feature type="compositionally biased region" description="Polar residues" evidence="1">
    <location>
        <begin position="219"/>
        <end position="246"/>
    </location>
</feature>
<feature type="compositionally biased region" description="Basic and acidic residues" evidence="1">
    <location>
        <begin position="1506"/>
        <end position="1520"/>
    </location>
</feature>
<feature type="compositionally biased region" description="Polar residues" evidence="1">
    <location>
        <begin position="466"/>
        <end position="486"/>
    </location>
</feature>
<dbReference type="EMBL" id="CM032187">
    <property type="protein sequence ID" value="KAG7089784.1"/>
    <property type="molecule type" value="Genomic_DNA"/>
</dbReference>
<feature type="compositionally biased region" description="Polar residues" evidence="1">
    <location>
        <begin position="1700"/>
        <end position="1711"/>
    </location>
</feature>
<feature type="compositionally biased region" description="Polar residues" evidence="1">
    <location>
        <begin position="800"/>
        <end position="812"/>
    </location>
</feature>
<feature type="compositionally biased region" description="Polar residues" evidence="1">
    <location>
        <begin position="1610"/>
        <end position="1620"/>
    </location>
</feature>
<accession>A0A9P7RU27</accession>
<reference evidence="2" key="1">
    <citation type="journal article" date="2021" name="Genome Biol. Evol.">
        <title>The assembled and annotated genome of the fairy-ring fungus Marasmius oreades.</title>
        <authorList>
            <person name="Hiltunen M."/>
            <person name="Ament-Velasquez S.L."/>
            <person name="Johannesson H."/>
        </authorList>
    </citation>
    <scope>NUCLEOTIDE SEQUENCE</scope>
    <source>
        <strain evidence="2">03SP1</strain>
    </source>
</reference>
<feature type="region of interest" description="Disordered" evidence="1">
    <location>
        <begin position="1474"/>
        <end position="1726"/>
    </location>
</feature>
<feature type="compositionally biased region" description="Basic and acidic residues" evidence="1">
    <location>
        <begin position="196"/>
        <end position="206"/>
    </location>
</feature>
<feature type="region of interest" description="Disordered" evidence="1">
    <location>
        <begin position="95"/>
        <end position="271"/>
    </location>
</feature>